<proteinExistence type="predicted"/>
<dbReference type="PANTHER" id="PTHR48081">
    <property type="entry name" value="AB HYDROLASE SUPERFAMILY PROTEIN C4A8.06C"/>
    <property type="match status" value="1"/>
</dbReference>
<sequence>MTMQNIAYTPRDDALRQFDIYWPEQARRSTPPPLICFVHGGAWRSEDKRDHAQLALNLVTATACPVAVPNYRLTPSANEDPQFRHPMHAEDILHFLQFVTGWQDPPCSFDNRSIFLIGHSCSAHMLSSILLDSGSVTPSLTPSQEVLDSVKGLILSEGIYDIDALLATFPAYRDWFIQATFGPSDSYAKYSVLGYTLRSPSSTSWLLLHSSGDTLVDIGQTDAMHKHLQGLYPQGIFINTSDLKEEHNSIFRTDIYVKIVSDFIAKFV</sequence>
<dbReference type="Gene3D" id="3.40.50.1820">
    <property type="entry name" value="alpha/beta hydrolase"/>
    <property type="match status" value="1"/>
</dbReference>
<dbReference type="PANTHER" id="PTHR48081:SF33">
    <property type="entry name" value="KYNURENINE FORMAMIDASE"/>
    <property type="match status" value="1"/>
</dbReference>
<gene>
    <name evidence="3" type="ORF">CVT26_006901</name>
</gene>
<dbReference type="EMBL" id="NHYE01005471">
    <property type="protein sequence ID" value="PPQ72145.1"/>
    <property type="molecule type" value="Genomic_DNA"/>
</dbReference>
<dbReference type="InterPro" id="IPR050300">
    <property type="entry name" value="GDXG_lipolytic_enzyme"/>
</dbReference>
<dbReference type="OrthoDB" id="6495301at2759"/>
<organism evidence="3 4">
    <name type="scientific">Gymnopilus dilepis</name>
    <dbReference type="NCBI Taxonomy" id="231916"/>
    <lineage>
        <taxon>Eukaryota</taxon>
        <taxon>Fungi</taxon>
        <taxon>Dikarya</taxon>
        <taxon>Basidiomycota</taxon>
        <taxon>Agaricomycotina</taxon>
        <taxon>Agaricomycetes</taxon>
        <taxon>Agaricomycetidae</taxon>
        <taxon>Agaricales</taxon>
        <taxon>Agaricineae</taxon>
        <taxon>Hymenogastraceae</taxon>
        <taxon>Gymnopilus</taxon>
    </lineage>
</organism>
<dbReference type="SUPFAM" id="SSF53474">
    <property type="entry name" value="alpha/beta-Hydrolases"/>
    <property type="match status" value="1"/>
</dbReference>
<name>A0A409W0X3_9AGAR</name>
<dbReference type="AlphaFoldDB" id="A0A409W0X3"/>
<evidence type="ECO:0000259" key="2">
    <source>
        <dbReference type="Pfam" id="PF20434"/>
    </source>
</evidence>
<evidence type="ECO:0000256" key="1">
    <source>
        <dbReference type="ARBA" id="ARBA00022801"/>
    </source>
</evidence>
<dbReference type="InterPro" id="IPR049492">
    <property type="entry name" value="BD-FAE-like_dom"/>
</dbReference>
<dbReference type="Pfam" id="PF20434">
    <property type="entry name" value="BD-FAE"/>
    <property type="match status" value="1"/>
</dbReference>
<feature type="domain" description="BD-FAE-like" evidence="2">
    <location>
        <begin position="19"/>
        <end position="228"/>
    </location>
</feature>
<comment type="caution">
    <text evidence="3">The sequence shown here is derived from an EMBL/GenBank/DDBJ whole genome shotgun (WGS) entry which is preliminary data.</text>
</comment>
<dbReference type="Proteomes" id="UP000284706">
    <property type="component" value="Unassembled WGS sequence"/>
</dbReference>
<protein>
    <recommendedName>
        <fullName evidence="2">BD-FAE-like domain-containing protein</fullName>
    </recommendedName>
</protein>
<reference evidence="3 4" key="1">
    <citation type="journal article" date="2018" name="Evol. Lett.">
        <title>Horizontal gene cluster transfer increased hallucinogenic mushroom diversity.</title>
        <authorList>
            <person name="Reynolds H.T."/>
            <person name="Vijayakumar V."/>
            <person name="Gluck-Thaler E."/>
            <person name="Korotkin H.B."/>
            <person name="Matheny P.B."/>
            <person name="Slot J.C."/>
        </authorList>
    </citation>
    <scope>NUCLEOTIDE SEQUENCE [LARGE SCALE GENOMIC DNA]</scope>
    <source>
        <strain evidence="3 4">SRW20</strain>
    </source>
</reference>
<dbReference type="STRING" id="231916.A0A409W0X3"/>
<evidence type="ECO:0000313" key="3">
    <source>
        <dbReference type="EMBL" id="PPQ72145.1"/>
    </source>
</evidence>
<dbReference type="InterPro" id="IPR029058">
    <property type="entry name" value="AB_hydrolase_fold"/>
</dbReference>
<evidence type="ECO:0000313" key="4">
    <source>
        <dbReference type="Proteomes" id="UP000284706"/>
    </source>
</evidence>
<keyword evidence="1" id="KW-0378">Hydrolase</keyword>
<dbReference type="GO" id="GO:0016787">
    <property type="term" value="F:hydrolase activity"/>
    <property type="evidence" value="ECO:0007669"/>
    <property type="project" value="UniProtKB-KW"/>
</dbReference>
<dbReference type="InParanoid" id="A0A409W0X3"/>
<accession>A0A409W0X3</accession>
<keyword evidence="4" id="KW-1185">Reference proteome</keyword>